<name>A0A396GIW1_MEDTR</name>
<accession>A0A396GIW1</accession>
<evidence type="ECO:0000313" key="1">
    <source>
        <dbReference type="EMBL" id="RHN39544.1"/>
    </source>
</evidence>
<dbReference type="Gramene" id="rna45575">
    <property type="protein sequence ID" value="RHN39544.1"/>
    <property type="gene ID" value="gene45575"/>
</dbReference>
<sequence length="48" mass="5583">MKLNGVFVGPLLHFIKTEFKMKISGDSFVLFLFRFAFGSKKSLTFLFF</sequence>
<dbReference type="Proteomes" id="UP000265566">
    <property type="component" value="Chromosome 8"/>
</dbReference>
<reference evidence="1" key="1">
    <citation type="journal article" date="2018" name="Nat. Plants">
        <title>Whole-genome landscape of Medicago truncatula symbiotic genes.</title>
        <authorList>
            <person name="Pecrix Y."/>
            <person name="Gamas P."/>
            <person name="Carrere S."/>
        </authorList>
    </citation>
    <scope>NUCLEOTIDE SEQUENCE</scope>
    <source>
        <tissue evidence="1">Leaves</tissue>
    </source>
</reference>
<protein>
    <submittedName>
        <fullName evidence="1">Uncharacterized protein</fullName>
    </submittedName>
</protein>
<comment type="caution">
    <text evidence="1">The sequence shown here is derived from an EMBL/GenBank/DDBJ whole genome shotgun (WGS) entry which is preliminary data.</text>
</comment>
<gene>
    <name evidence="1" type="ORF">MtrunA17_Chr8g0344951</name>
</gene>
<proteinExistence type="predicted"/>
<organism evidence="1">
    <name type="scientific">Medicago truncatula</name>
    <name type="common">Barrel medic</name>
    <name type="synonym">Medicago tribuloides</name>
    <dbReference type="NCBI Taxonomy" id="3880"/>
    <lineage>
        <taxon>Eukaryota</taxon>
        <taxon>Viridiplantae</taxon>
        <taxon>Streptophyta</taxon>
        <taxon>Embryophyta</taxon>
        <taxon>Tracheophyta</taxon>
        <taxon>Spermatophyta</taxon>
        <taxon>Magnoliopsida</taxon>
        <taxon>eudicotyledons</taxon>
        <taxon>Gunneridae</taxon>
        <taxon>Pentapetalae</taxon>
        <taxon>rosids</taxon>
        <taxon>fabids</taxon>
        <taxon>Fabales</taxon>
        <taxon>Fabaceae</taxon>
        <taxon>Papilionoideae</taxon>
        <taxon>50 kb inversion clade</taxon>
        <taxon>NPAAA clade</taxon>
        <taxon>Hologalegina</taxon>
        <taxon>IRL clade</taxon>
        <taxon>Trifolieae</taxon>
        <taxon>Medicago</taxon>
    </lineage>
</organism>
<dbReference type="AlphaFoldDB" id="A0A396GIW1"/>
<dbReference type="EMBL" id="PSQE01000008">
    <property type="protein sequence ID" value="RHN39544.1"/>
    <property type="molecule type" value="Genomic_DNA"/>
</dbReference>